<gene>
    <name evidence="1" type="ORF">MENTE1834_LOCUS13808</name>
</gene>
<reference evidence="1" key="1">
    <citation type="submission" date="2023-11" db="EMBL/GenBank/DDBJ databases">
        <authorList>
            <person name="Poullet M."/>
        </authorList>
    </citation>
    <scope>NUCLEOTIDE SEQUENCE</scope>
    <source>
        <strain evidence="1">E1834</strain>
    </source>
</reference>
<evidence type="ECO:0000313" key="1">
    <source>
        <dbReference type="EMBL" id="CAK5052160.1"/>
    </source>
</evidence>
<name>A0ACB0YLM2_MELEN</name>
<proteinExistence type="predicted"/>
<accession>A0ACB0YLM2</accession>
<comment type="caution">
    <text evidence="1">The sequence shown here is derived from an EMBL/GenBank/DDBJ whole genome shotgun (WGS) entry which is preliminary data.</text>
</comment>
<protein>
    <submittedName>
        <fullName evidence="1">Uncharacterized protein</fullName>
    </submittedName>
</protein>
<sequence>MCITQISSRIALRSISPVFLIILFPALFLLRPFLFLRFVRLILIMFVCTNSFYSCCCDF</sequence>
<evidence type="ECO:0000313" key="2">
    <source>
        <dbReference type="Proteomes" id="UP001497535"/>
    </source>
</evidence>
<dbReference type="EMBL" id="CAVMJV010000014">
    <property type="protein sequence ID" value="CAK5052160.1"/>
    <property type="molecule type" value="Genomic_DNA"/>
</dbReference>
<organism evidence="1 2">
    <name type="scientific">Meloidogyne enterolobii</name>
    <name type="common">Root-knot nematode worm</name>
    <name type="synonym">Meloidogyne mayaguensis</name>
    <dbReference type="NCBI Taxonomy" id="390850"/>
    <lineage>
        <taxon>Eukaryota</taxon>
        <taxon>Metazoa</taxon>
        <taxon>Ecdysozoa</taxon>
        <taxon>Nematoda</taxon>
        <taxon>Chromadorea</taxon>
        <taxon>Rhabditida</taxon>
        <taxon>Tylenchina</taxon>
        <taxon>Tylenchomorpha</taxon>
        <taxon>Tylenchoidea</taxon>
        <taxon>Meloidogynidae</taxon>
        <taxon>Meloidogyninae</taxon>
        <taxon>Meloidogyne</taxon>
    </lineage>
</organism>
<dbReference type="Proteomes" id="UP001497535">
    <property type="component" value="Unassembled WGS sequence"/>
</dbReference>
<keyword evidence="2" id="KW-1185">Reference proteome</keyword>